<organism evidence="1 3">
    <name type="scientific">Trichuris suis</name>
    <name type="common">pig whipworm</name>
    <dbReference type="NCBI Taxonomy" id="68888"/>
    <lineage>
        <taxon>Eukaryota</taxon>
        <taxon>Metazoa</taxon>
        <taxon>Ecdysozoa</taxon>
        <taxon>Nematoda</taxon>
        <taxon>Enoplea</taxon>
        <taxon>Dorylaimia</taxon>
        <taxon>Trichinellida</taxon>
        <taxon>Trichuridae</taxon>
        <taxon>Trichuris</taxon>
    </lineage>
</organism>
<protein>
    <submittedName>
        <fullName evidence="1">Uncharacterized protein</fullName>
    </submittedName>
</protein>
<evidence type="ECO:0000313" key="3">
    <source>
        <dbReference type="Proteomes" id="UP000030764"/>
    </source>
</evidence>
<dbReference type="EMBL" id="KL367597">
    <property type="protein sequence ID" value="KFD62358.1"/>
    <property type="molecule type" value="Genomic_DNA"/>
</dbReference>
<dbReference type="Proteomes" id="UP000030758">
    <property type="component" value="Unassembled WGS sequence"/>
</dbReference>
<evidence type="ECO:0000313" key="2">
    <source>
        <dbReference type="EMBL" id="KFD62358.1"/>
    </source>
</evidence>
<proteinExistence type="predicted"/>
<gene>
    <name evidence="1" type="ORF">M513_08699</name>
    <name evidence="2" type="ORF">M514_08699</name>
</gene>
<sequence>MSPRSSDKSCWYATCLSNLALAEASYRGQQEAHFVGKLSDVKLVPELDGLSQPVLERHEKLELVCELCGIADIARVFPLRLNGSALAVYLQLASEDRKNVRRIKEALIAAFALDLFAPPKSNLRRGH</sequence>
<reference evidence="1 3" key="1">
    <citation type="journal article" date="2014" name="Nat. Genet.">
        <title>Genome and transcriptome of the porcine whipworm Trichuris suis.</title>
        <authorList>
            <person name="Jex A.R."/>
            <person name="Nejsum P."/>
            <person name="Schwarz E.M."/>
            <person name="Hu L."/>
            <person name="Young N.D."/>
            <person name="Hall R.S."/>
            <person name="Korhonen P.K."/>
            <person name="Liao S."/>
            <person name="Thamsborg S."/>
            <person name="Xia J."/>
            <person name="Xu P."/>
            <person name="Wang S."/>
            <person name="Scheerlinck J.P."/>
            <person name="Hofmann A."/>
            <person name="Sternberg P.W."/>
            <person name="Wang J."/>
            <person name="Gasser R.B."/>
        </authorList>
    </citation>
    <scope>NUCLEOTIDE SEQUENCE [LARGE SCALE GENOMIC DNA]</scope>
    <source>
        <strain evidence="2">DCEP-RM93F</strain>
        <strain evidence="1">DCEP-RM93M</strain>
    </source>
</reference>
<evidence type="ECO:0000313" key="1">
    <source>
        <dbReference type="EMBL" id="KFD50472.1"/>
    </source>
</evidence>
<keyword evidence="3" id="KW-1185">Reference proteome</keyword>
<accession>A0A085LZS6</accession>
<dbReference type="Proteomes" id="UP000030764">
    <property type="component" value="Unassembled WGS sequence"/>
</dbReference>
<dbReference type="AlphaFoldDB" id="A0A085LZS6"/>
<dbReference type="EMBL" id="KL363253">
    <property type="protein sequence ID" value="KFD50472.1"/>
    <property type="molecule type" value="Genomic_DNA"/>
</dbReference>
<name>A0A085LZS6_9BILA</name>